<reference evidence="1 2" key="1">
    <citation type="submission" date="2014-07" db="EMBL/GenBank/DDBJ databases">
        <title>Methanogenic archaea and the global carbon cycle.</title>
        <authorList>
            <person name="Henriksen J.R."/>
            <person name="Luke J."/>
            <person name="Reinhart S."/>
            <person name="Benedict M.N."/>
            <person name="Youngblut N.D."/>
            <person name="Metcalf M.E."/>
            <person name="Whitaker R.J."/>
            <person name="Metcalf W.W."/>
        </authorList>
    </citation>
    <scope>NUCLEOTIDE SEQUENCE [LARGE SCALE GENOMIC DNA]</scope>
    <source>
        <strain evidence="1 2">LYC</strain>
    </source>
</reference>
<dbReference type="Proteomes" id="UP000033063">
    <property type="component" value="Chromosome"/>
</dbReference>
<dbReference type="HOGENOM" id="CLU_111000_0_0_2"/>
<proteinExistence type="predicted"/>
<dbReference type="AlphaFoldDB" id="A0A0E3RR68"/>
<sequence length="216" mass="24989">MNLFLDTNVLLGYIFETDHWNYKSLEVVNCFTPKYSSLDVCKECTYKYESKLKGILSELRKFGRKIRLSKTLDDLESYLRDECVITGDILIEFLNLNTNVSKNELMIRFTEFQRGTEKRCHSNYKYLLNEITFHQRHVSYDDLYNLCLACGFVSDDADDVEIVIDAHDLGLKIDTLLLVTGDYNHIVPRRVFIINNTSLSDVIGLGQFNRNLLGSG</sequence>
<evidence type="ECO:0000313" key="2">
    <source>
        <dbReference type="Proteomes" id="UP000033063"/>
    </source>
</evidence>
<evidence type="ECO:0000313" key="1">
    <source>
        <dbReference type="EMBL" id="AKB67588.1"/>
    </source>
</evidence>
<dbReference type="EMBL" id="CP009513">
    <property type="protein sequence ID" value="AKB67588.1"/>
    <property type="molecule type" value="Genomic_DNA"/>
</dbReference>
<evidence type="ECO:0008006" key="3">
    <source>
        <dbReference type="Google" id="ProtNLM"/>
    </source>
</evidence>
<gene>
    <name evidence="1" type="ORF">MSMAL_1045</name>
</gene>
<name>A0A0E3RR68_METMZ</name>
<organism evidence="1 2">
    <name type="scientific">Methanosarcina mazei LYC</name>
    <dbReference type="NCBI Taxonomy" id="1434114"/>
    <lineage>
        <taxon>Archaea</taxon>
        <taxon>Methanobacteriati</taxon>
        <taxon>Methanobacteriota</taxon>
        <taxon>Stenosarchaea group</taxon>
        <taxon>Methanomicrobia</taxon>
        <taxon>Methanosarcinales</taxon>
        <taxon>Methanosarcinaceae</taxon>
        <taxon>Methanosarcina</taxon>
    </lineage>
</organism>
<protein>
    <recommendedName>
        <fullName evidence="3">PIN domain-containing protein</fullName>
    </recommendedName>
</protein>
<dbReference type="PATRIC" id="fig|1434114.4.peg.1297"/>
<accession>A0A0E3RR68</accession>